<evidence type="ECO:0000259" key="7">
    <source>
        <dbReference type="Pfam" id="PF22451"/>
    </source>
</evidence>
<evidence type="ECO:0000313" key="8">
    <source>
        <dbReference type="EMBL" id="BAU23900.1"/>
    </source>
</evidence>
<dbReference type="AlphaFoldDB" id="A0A0U5AJ02"/>
<dbReference type="KEGG" id="cthi:THC_1535"/>
<dbReference type="Gene3D" id="3.30.70.3460">
    <property type="match status" value="1"/>
</dbReference>
<feature type="domain" description="Siroheme decarboxylase NirL-like HTH" evidence="7">
    <location>
        <begin position="6"/>
        <end position="51"/>
    </location>
</feature>
<evidence type="ECO:0000313" key="9">
    <source>
        <dbReference type="Proteomes" id="UP000068196"/>
    </source>
</evidence>
<keyword evidence="1" id="KW-0456">Lyase</keyword>
<evidence type="ECO:0000256" key="1">
    <source>
        <dbReference type="ARBA" id="ARBA00023239"/>
    </source>
</evidence>
<dbReference type="InterPro" id="IPR036388">
    <property type="entry name" value="WH-like_DNA-bd_sf"/>
</dbReference>
<feature type="domain" description="Siroheme decarboxylase AsnC-like ligand binding" evidence="6">
    <location>
        <begin position="61"/>
        <end position="139"/>
    </location>
</feature>
<dbReference type="InterPro" id="IPR040523">
    <property type="entry name" value="AsnC_trans_reg2"/>
</dbReference>
<dbReference type="EMBL" id="AP014945">
    <property type="protein sequence ID" value="BAU23900.1"/>
    <property type="molecule type" value="Genomic_DNA"/>
</dbReference>
<dbReference type="Pfam" id="PF22451">
    <property type="entry name" value="NirdL-like_HTH"/>
    <property type="match status" value="1"/>
</dbReference>
<dbReference type="Pfam" id="PF17805">
    <property type="entry name" value="AsnC_trans_reg2"/>
    <property type="match status" value="1"/>
</dbReference>
<sequence>MEEAYRKLLNIIQDSFPITERPFKELGEKAGLTEEEVITFLQKLQKEGILRHLGASPDSHKLGHFTCLCACHLPEDKFHLAEEIADLPEVTHAYLREHFLNFWFTLVLPSKEALEPYLRKLQEKYHLEIKAFPATRKFKVRAVFTV</sequence>
<comment type="catalytic activity">
    <reaction evidence="5">
        <text>siroheme + 2 H(+) = 12,18-didecarboxysiroheme + 2 CO2</text>
        <dbReference type="Rhea" id="RHEA:19093"/>
        <dbReference type="ChEBI" id="CHEBI:15378"/>
        <dbReference type="ChEBI" id="CHEBI:16526"/>
        <dbReference type="ChEBI" id="CHEBI:60052"/>
        <dbReference type="ChEBI" id="CHEBI:140497"/>
        <dbReference type="EC" id="4.1.1.111"/>
    </reaction>
</comment>
<reference evidence="8 9" key="1">
    <citation type="journal article" date="2016" name="Int. J. Syst. Evol. Microbiol.">
        <title>Caldimicrobium thiodismutans sp. nov., a sulfur-disproportionating bacterium isolated from a hot spring, and emended description of the genus Caldimicrobium.</title>
        <authorList>
            <person name="Kojima H."/>
            <person name="Umezawa K."/>
            <person name="Fukui M."/>
        </authorList>
    </citation>
    <scope>NUCLEOTIDE SEQUENCE [LARGE SCALE GENOMIC DNA]</scope>
    <source>
        <strain evidence="8 9">TF1</strain>
    </source>
</reference>
<dbReference type="RefSeq" id="WP_068515653.1">
    <property type="nucleotide sequence ID" value="NZ_AP014945.1"/>
</dbReference>
<evidence type="ECO:0000259" key="6">
    <source>
        <dbReference type="Pfam" id="PF17805"/>
    </source>
</evidence>
<evidence type="ECO:0000256" key="5">
    <source>
        <dbReference type="ARBA" id="ARBA00048470"/>
    </source>
</evidence>
<dbReference type="Gene3D" id="1.10.10.10">
    <property type="entry name" value="Winged helix-like DNA-binding domain superfamily/Winged helix DNA-binding domain"/>
    <property type="match status" value="1"/>
</dbReference>
<name>A0A0U5AJ02_9BACT</name>
<reference evidence="9" key="2">
    <citation type="journal article" date="2016" name="Int. J. Syst. Evol. Microbiol.">
        <title>Caldimicrobium thiodismutans sp. nov., a sulfur-disproportionating bacterium isolated from a hot spring.</title>
        <authorList>
            <person name="Kojima H."/>
            <person name="Umezawa K."/>
            <person name="Fukui M."/>
        </authorList>
    </citation>
    <scope>NUCLEOTIDE SEQUENCE [LARGE SCALE GENOMIC DNA]</scope>
    <source>
        <strain evidence="9">TF1</strain>
    </source>
</reference>
<dbReference type="InterPro" id="IPR050684">
    <property type="entry name" value="HTH-Siroheme_Decarb"/>
</dbReference>
<dbReference type="InterPro" id="IPR053953">
    <property type="entry name" value="NirdL-like_HTH"/>
</dbReference>
<protein>
    <recommendedName>
        <fullName evidence="4">siroheme decarboxylase</fullName>
        <ecNumber evidence="4">4.1.1.111</ecNumber>
    </recommendedName>
</protein>
<comment type="pathway">
    <text evidence="2">Porphyrin-containing compound metabolism.</text>
</comment>
<dbReference type="EC" id="4.1.1.111" evidence="4"/>
<evidence type="ECO:0000256" key="3">
    <source>
        <dbReference type="ARBA" id="ARBA00023457"/>
    </source>
</evidence>
<keyword evidence="9" id="KW-1185">Reference proteome</keyword>
<dbReference type="GO" id="GO:0016829">
    <property type="term" value="F:lyase activity"/>
    <property type="evidence" value="ECO:0007669"/>
    <property type="project" value="UniProtKB-KW"/>
</dbReference>
<dbReference type="PANTHER" id="PTHR43413:SF1">
    <property type="entry name" value="SIROHEME DECARBOXYLASE NIRL SUBUNIT"/>
    <property type="match status" value="1"/>
</dbReference>
<accession>A0A0U5AJ02</accession>
<organism evidence="8 9">
    <name type="scientific">Caldimicrobium thiodismutans</name>
    <dbReference type="NCBI Taxonomy" id="1653476"/>
    <lineage>
        <taxon>Bacteria</taxon>
        <taxon>Pseudomonadati</taxon>
        <taxon>Thermodesulfobacteriota</taxon>
        <taxon>Thermodesulfobacteria</taxon>
        <taxon>Thermodesulfobacteriales</taxon>
        <taxon>Thermodesulfobacteriaceae</taxon>
        <taxon>Caldimicrobium</taxon>
    </lineage>
</organism>
<evidence type="ECO:0000256" key="4">
    <source>
        <dbReference type="ARBA" id="ARBA00023471"/>
    </source>
</evidence>
<dbReference type="PANTHER" id="PTHR43413">
    <property type="entry name" value="TRANSCRIPTIONAL REGULATOR, ASNC FAMILY"/>
    <property type="match status" value="1"/>
</dbReference>
<dbReference type="STRING" id="1653476.THC_1535"/>
<dbReference type="Proteomes" id="UP000068196">
    <property type="component" value="Chromosome"/>
</dbReference>
<dbReference type="OrthoDB" id="9806536at2"/>
<gene>
    <name evidence="8" type="ORF">THC_1535</name>
</gene>
<proteinExistence type="inferred from homology"/>
<evidence type="ECO:0000256" key="2">
    <source>
        <dbReference type="ARBA" id="ARBA00023444"/>
    </source>
</evidence>
<comment type="similarity">
    <text evidence="3">Belongs to the Ahb/Nir family.</text>
</comment>